<dbReference type="AlphaFoldDB" id="A0A5N6JUI4"/>
<proteinExistence type="predicted"/>
<feature type="region of interest" description="Disordered" evidence="1">
    <location>
        <begin position="23"/>
        <end position="63"/>
    </location>
</feature>
<feature type="region of interest" description="Disordered" evidence="1">
    <location>
        <begin position="145"/>
        <end position="199"/>
    </location>
</feature>
<evidence type="ECO:0000256" key="1">
    <source>
        <dbReference type="SAM" id="MobiDB-lite"/>
    </source>
</evidence>
<reference evidence="2 3" key="1">
    <citation type="submission" date="2019-06" db="EMBL/GenBank/DDBJ databases">
        <title>Genome Sequence of the Brown Rot Fungal Pathogen Monilinia laxa.</title>
        <authorList>
            <person name="De Miccolis Angelini R.M."/>
            <person name="Landi L."/>
            <person name="Abate D."/>
            <person name="Pollastro S."/>
            <person name="Romanazzi G."/>
            <person name="Faretra F."/>
        </authorList>
    </citation>
    <scope>NUCLEOTIDE SEQUENCE [LARGE SCALE GENOMIC DNA]</scope>
    <source>
        <strain evidence="2 3">Mlax316</strain>
    </source>
</reference>
<sequence length="347" mass="38497">MPKDTMESPSLQRIFLLLPEDLPTTYGNKEKPRKNYKSRGHPKFNHNTKNHKRQSSSMNTLQHSKTCGTTISRLKIIRKLLEIRKESIIICLHLYPLGQDLRWLSGSIFLQLPPSFIISSRDFPSTLNIYNTQSPNIHTPFNTIDLGLPSNIPEQTRTSQPSTPNENPHINPHLPSTQHLHSQHTLKSTMPPPTQQSRPFFSNFLAAFRSSQLSSTPIISNGTSSHPKPAHTHTHSHSQSTPSQPRQINPSTKSNAPSTTLRGIDRNRASNPGSSPMGSYDSSPSPHASSFLNPNQSQNQNQHQPQSSTHPQNSHSNSNPNSNPSSPPNAHPSQNKYGVNGGFKNCG</sequence>
<protein>
    <submittedName>
        <fullName evidence="2">Uncharacterized protein</fullName>
    </submittedName>
</protein>
<accession>A0A5N6JUI4</accession>
<feature type="region of interest" description="Disordered" evidence="1">
    <location>
        <begin position="215"/>
        <end position="347"/>
    </location>
</feature>
<dbReference type="OrthoDB" id="4207123at2759"/>
<feature type="compositionally biased region" description="Low complexity" evidence="1">
    <location>
        <begin position="272"/>
        <end position="324"/>
    </location>
</feature>
<name>A0A5N6JUI4_MONLA</name>
<evidence type="ECO:0000313" key="2">
    <source>
        <dbReference type="EMBL" id="KAB8292485.1"/>
    </source>
</evidence>
<feature type="compositionally biased region" description="Polar residues" evidence="1">
    <location>
        <begin position="246"/>
        <end position="261"/>
    </location>
</feature>
<gene>
    <name evidence="2" type="ORF">EYC80_008198</name>
</gene>
<comment type="caution">
    <text evidence="2">The sequence shown here is derived from an EMBL/GenBank/DDBJ whole genome shotgun (WGS) entry which is preliminary data.</text>
</comment>
<organism evidence="2 3">
    <name type="scientific">Monilinia laxa</name>
    <name type="common">Brown rot fungus</name>
    <name type="synonym">Sclerotinia laxa</name>
    <dbReference type="NCBI Taxonomy" id="61186"/>
    <lineage>
        <taxon>Eukaryota</taxon>
        <taxon>Fungi</taxon>
        <taxon>Dikarya</taxon>
        <taxon>Ascomycota</taxon>
        <taxon>Pezizomycotina</taxon>
        <taxon>Leotiomycetes</taxon>
        <taxon>Helotiales</taxon>
        <taxon>Sclerotiniaceae</taxon>
        <taxon>Monilinia</taxon>
    </lineage>
</organism>
<evidence type="ECO:0000313" key="3">
    <source>
        <dbReference type="Proteomes" id="UP000326757"/>
    </source>
</evidence>
<feature type="compositionally biased region" description="Basic residues" evidence="1">
    <location>
        <begin position="31"/>
        <end position="54"/>
    </location>
</feature>
<keyword evidence="3" id="KW-1185">Reference proteome</keyword>
<feature type="compositionally biased region" description="Polar residues" evidence="1">
    <location>
        <begin position="152"/>
        <end position="188"/>
    </location>
</feature>
<feature type="compositionally biased region" description="Polar residues" evidence="1">
    <location>
        <begin position="215"/>
        <end position="226"/>
    </location>
</feature>
<dbReference type="Proteomes" id="UP000326757">
    <property type="component" value="Unassembled WGS sequence"/>
</dbReference>
<dbReference type="EMBL" id="VIGI01000013">
    <property type="protein sequence ID" value="KAB8292485.1"/>
    <property type="molecule type" value="Genomic_DNA"/>
</dbReference>